<comment type="caution">
    <text evidence="1">The sequence shown here is derived from an EMBL/GenBank/DDBJ whole genome shotgun (WGS) entry which is preliminary data.</text>
</comment>
<proteinExistence type="predicted"/>
<name>A0ABU9Y3A2_9SPHN</name>
<evidence type="ECO:0000313" key="1">
    <source>
        <dbReference type="EMBL" id="MEN2790282.1"/>
    </source>
</evidence>
<dbReference type="InterPro" id="IPR059206">
    <property type="entry name" value="Sll1717-like"/>
</dbReference>
<keyword evidence="2" id="KW-1185">Reference proteome</keyword>
<dbReference type="EMBL" id="JBDIME010000008">
    <property type="protein sequence ID" value="MEN2790282.1"/>
    <property type="molecule type" value="Genomic_DNA"/>
</dbReference>
<accession>A0ABU9Y3A2</accession>
<sequence>MSINSREIAFVAYSSGDRVVSDIVFEAVRRANAKPLPVQFEPWEFNDVPGTPLISPILEKIDESAFVVADITYLNLNVIYEIGFAIGRSKRVFLIRHSGTIGDKALANTAGIFDTLGYHEYSTLEDLQARLSAHIDLTPLSVAFPLNRKALIYIVEPPTRNQAVKLLLSRLKKAGYSYHRTFNPDEDLRLSATEAVRQVAESSGVAIPLQDDSIDGSKLQNIRGMFVAGLADGMAKPRLLIAPSAYIAPLDVRDTIRAYKREEDIVDAVADFCPEIVEYSSQADPSAIEFQTKLQALDVGDPRAENEMPTLGRYYLRTHEYERALGGEVNLVVGRKGSGKTALWISVRNKTRSDKRNIVVDLKPEGYQLIKLKEDILVHLTEGAREHLITAFWEYLILLEVAYKLLEKDHNTYRHNHSLYQLYVDLERSYRTPDFSVEGDFAERLSKLSEKIINEYRARFSQEDGQRLSAAQVTELLYSHDLRDLRKRISDYLDHKESVWVLFDNLDRGWSTQGFDVLDAIVLRCLVDAGRRLEREMRKADHSFHCIVFVRNDVYDHLMRHSTDYGKELRATLDWSDPDLLREMLRLRLVSALESTPDVPFDRFWRQICVPHYQGEETSSYMIERSLMRPRNLLKIFSHCKGFATNFRHEKIEHDDITKGIKAYSEDLLQELDRELSDVHPEASELLYYFLDSKSTLSRPEIDGILKKAGIEEGQHTTVIDFLLYYGVLGIRSNGSDYFIYNVNYDPKIIKVRATRDPSLSYIINPAFWPALNIEHAPSPLLDIGVPTS</sequence>
<organism evidence="1 2">
    <name type="scientific">Sphingomonas oligophenolica</name>
    <dbReference type="NCBI Taxonomy" id="301154"/>
    <lineage>
        <taxon>Bacteria</taxon>
        <taxon>Pseudomonadati</taxon>
        <taxon>Pseudomonadota</taxon>
        <taxon>Alphaproteobacteria</taxon>
        <taxon>Sphingomonadales</taxon>
        <taxon>Sphingomonadaceae</taxon>
        <taxon>Sphingomonas</taxon>
    </lineage>
</organism>
<protein>
    <recommendedName>
        <fullName evidence="3">TIR domain-containing protein</fullName>
    </recommendedName>
</protein>
<dbReference type="Proteomes" id="UP001419910">
    <property type="component" value="Unassembled WGS sequence"/>
</dbReference>
<evidence type="ECO:0008006" key="3">
    <source>
        <dbReference type="Google" id="ProtNLM"/>
    </source>
</evidence>
<gene>
    <name evidence="1" type="ORF">ABC974_11645</name>
</gene>
<dbReference type="RefSeq" id="WP_343889042.1">
    <property type="nucleotide sequence ID" value="NZ_BAAAEH010000016.1"/>
</dbReference>
<dbReference type="Gene3D" id="3.40.50.450">
    <property type="match status" value="1"/>
</dbReference>
<reference evidence="1 2" key="1">
    <citation type="submission" date="2024-05" db="EMBL/GenBank/DDBJ databases">
        <authorList>
            <person name="Liu Q."/>
            <person name="Xin Y.-H."/>
        </authorList>
    </citation>
    <scope>NUCLEOTIDE SEQUENCE [LARGE SCALE GENOMIC DNA]</scope>
    <source>
        <strain evidence="1 2">CGMCC 1.10181</strain>
    </source>
</reference>
<dbReference type="NCBIfam" id="NF047389">
    <property type="entry name" value="ATPase_Sll1717"/>
    <property type="match status" value="1"/>
</dbReference>
<evidence type="ECO:0000313" key="2">
    <source>
        <dbReference type="Proteomes" id="UP001419910"/>
    </source>
</evidence>